<keyword evidence="2" id="KW-1185">Reference proteome</keyword>
<dbReference type="InterPro" id="IPR014984">
    <property type="entry name" value="HopJ"/>
</dbReference>
<sequence length="114" mass="12575">MDIPAFLKKLDDMPEAVAFTDTMAVIEAVYAFTPAAFTNGSLRNEAGQNSGSCKLFAFALLNQLSEQQTLACFGAYYRDDVLKHPEATDHQNIRNFMTTGWAGVKFESMPLTAK</sequence>
<dbReference type="Pfam" id="PF08888">
    <property type="entry name" value="HopJ"/>
    <property type="match status" value="1"/>
</dbReference>
<dbReference type="Proteomes" id="UP000266327">
    <property type="component" value="Unassembled WGS sequence"/>
</dbReference>
<dbReference type="OrthoDB" id="9790826at2"/>
<name>A0A3A3G5S8_9BURK</name>
<evidence type="ECO:0000313" key="1">
    <source>
        <dbReference type="EMBL" id="RJG03873.1"/>
    </source>
</evidence>
<evidence type="ECO:0000313" key="2">
    <source>
        <dbReference type="Proteomes" id="UP000266327"/>
    </source>
</evidence>
<accession>A0A3A3G5S8</accession>
<protein>
    <submittedName>
        <fullName evidence="1">Type III effector</fullName>
    </submittedName>
</protein>
<organism evidence="1 2">
    <name type="scientific">Noviherbaspirillum sedimenti</name>
    <dbReference type="NCBI Taxonomy" id="2320865"/>
    <lineage>
        <taxon>Bacteria</taxon>
        <taxon>Pseudomonadati</taxon>
        <taxon>Pseudomonadota</taxon>
        <taxon>Betaproteobacteria</taxon>
        <taxon>Burkholderiales</taxon>
        <taxon>Oxalobacteraceae</taxon>
        <taxon>Noviherbaspirillum</taxon>
    </lineage>
</organism>
<dbReference type="InterPro" id="IPR038604">
    <property type="entry name" value="HopJ_sf"/>
</dbReference>
<comment type="caution">
    <text evidence="1">The sequence shown here is derived from an EMBL/GenBank/DDBJ whole genome shotgun (WGS) entry which is preliminary data.</text>
</comment>
<dbReference type="Gene3D" id="3.20.160.10">
    <property type="entry name" value="vpa0580 domain like"/>
    <property type="match status" value="1"/>
</dbReference>
<dbReference type="EMBL" id="QYUQ01000002">
    <property type="protein sequence ID" value="RJG03873.1"/>
    <property type="molecule type" value="Genomic_DNA"/>
</dbReference>
<dbReference type="AlphaFoldDB" id="A0A3A3G5S8"/>
<reference evidence="2" key="1">
    <citation type="submission" date="2018-09" db="EMBL/GenBank/DDBJ databases">
        <authorList>
            <person name="Zhu H."/>
        </authorList>
    </citation>
    <scope>NUCLEOTIDE SEQUENCE [LARGE SCALE GENOMIC DNA]</scope>
    <source>
        <strain evidence="2">K1S02-23</strain>
    </source>
</reference>
<gene>
    <name evidence="1" type="ORF">D3878_21645</name>
</gene>
<proteinExistence type="predicted"/>